<feature type="domain" description="O-methyltransferase dimerisation" evidence="6">
    <location>
        <begin position="23"/>
        <end position="91"/>
    </location>
</feature>
<evidence type="ECO:0000256" key="2">
    <source>
        <dbReference type="ARBA" id="ARBA00022679"/>
    </source>
</evidence>
<keyword evidence="8" id="KW-1185">Reference proteome</keyword>
<dbReference type="Proteomes" id="UP000297713">
    <property type="component" value="Unassembled WGS sequence"/>
</dbReference>
<reference evidence="7 8" key="1">
    <citation type="submission" date="2016-05" db="EMBL/GenBank/DDBJ databases">
        <title>Diversity and Homogeneity among Thermoacidophilic Verrucomicrobia Methanotrophs Linked with Geographical Origin.</title>
        <authorList>
            <person name="Erikstad H.-A."/>
            <person name="Smestad N.B."/>
            <person name="Ceballos R.M."/>
            <person name="Birkeland N.-K."/>
        </authorList>
    </citation>
    <scope>NUCLEOTIDE SEQUENCE [LARGE SCALE GENOMIC DNA]</scope>
    <source>
        <strain evidence="7 8">Phi</strain>
    </source>
</reference>
<dbReference type="AlphaFoldDB" id="A0A4Y8PJE6"/>
<dbReference type="GO" id="GO:0046983">
    <property type="term" value="F:protein dimerization activity"/>
    <property type="evidence" value="ECO:0007669"/>
    <property type="project" value="InterPro"/>
</dbReference>
<dbReference type="EMBL" id="LXQC01000057">
    <property type="protein sequence ID" value="TFE71802.1"/>
    <property type="molecule type" value="Genomic_DNA"/>
</dbReference>
<dbReference type="InterPro" id="IPR012967">
    <property type="entry name" value="COMT_dimerisation"/>
</dbReference>
<dbReference type="GO" id="GO:0008171">
    <property type="term" value="F:O-methyltransferase activity"/>
    <property type="evidence" value="ECO:0007669"/>
    <property type="project" value="InterPro"/>
</dbReference>
<name>A0A4Y8PJE6_9BACT</name>
<feature type="active site" description="Proton acceptor" evidence="4">
    <location>
        <position position="246"/>
    </location>
</feature>
<dbReference type="PIRSF" id="PIRSF005739">
    <property type="entry name" value="O-mtase"/>
    <property type="match status" value="1"/>
</dbReference>
<proteinExistence type="predicted"/>
<dbReference type="CDD" id="cd02440">
    <property type="entry name" value="AdoMet_MTases"/>
    <property type="match status" value="1"/>
</dbReference>
<organism evidence="7 8">
    <name type="scientific">Methylacidiphilum caldifontis</name>
    <dbReference type="NCBI Taxonomy" id="2795386"/>
    <lineage>
        <taxon>Bacteria</taxon>
        <taxon>Pseudomonadati</taxon>
        <taxon>Verrucomicrobiota</taxon>
        <taxon>Methylacidiphilae</taxon>
        <taxon>Methylacidiphilales</taxon>
        <taxon>Methylacidiphilaceae</taxon>
        <taxon>Methylacidiphilum (ex Ratnadevi et al. 2023)</taxon>
    </lineage>
</organism>
<gene>
    <name evidence="7" type="ORF">A7Q10_04220</name>
</gene>
<dbReference type="InterPro" id="IPR001077">
    <property type="entry name" value="COMT_C"/>
</dbReference>
<dbReference type="PANTHER" id="PTHR11746">
    <property type="entry name" value="O-METHYLTRANSFERASE"/>
    <property type="match status" value="1"/>
</dbReference>
<dbReference type="Gene3D" id="3.40.50.150">
    <property type="entry name" value="Vaccinia Virus protein VP39"/>
    <property type="match status" value="1"/>
</dbReference>
<comment type="caution">
    <text evidence="7">The sequence shown here is derived from an EMBL/GenBank/DDBJ whole genome shotgun (WGS) entry which is preliminary data.</text>
</comment>
<dbReference type="SUPFAM" id="SSF46785">
    <property type="entry name" value="Winged helix' DNA-binding domain"/>
    <property type="match status" value="1"/>
</dbReference>
<dbReference type="RefSeq" id="WP_134439166.1">
    <property type="nucleotide sequence ID" value="NZ_LXQC01000057.1"/>
</dbReference>
<sequence length="338" mass="37827">MNTNDFAFAFDIQPIANAFNDIRIYHLLRSAFDFDLFRAIGNSHLTVSQLAEKTGTSQRGMMFFLDALAALGFLEKEKETYTLSFLSKQLLLEDSPDYIGDLLRSPFLNEDWEKLTEAVRRGGPLEGVEGQAKAEEFFPKLIQFLHVVHRNVAVKAAQAIGAGTVHNGLNVLDVGCGSAVWSIAIALADRKAQVTAVDFPKVLEHTRSYVQRHGVADRYHYIGGNIEEIDYLFENYDLIILANILHSEGEKKSRVLLKKLSELTSSTGQIAIIEFLPNRQRTSPVEAILFGLRMLINTTEGGIYSAEEYEEWLKEVGFNKISYHDIGSHSPLLLASKS</sequence>
<dbReference type="SUPFAM" id="SSF53335">
    <property type="entry name" value="S-adenosyl-L-methionine-dependent methyltransferases"/>
    <property type="match status" value="1"/>
</dbReference>
<evidence type="ECO:0000256" key="4">
    <source>
        <dbReference type="PIRSR" id="PIRSR005739-1"/>
    </source>
</evidence>
<dbReference type="InterPro" id="IPR029063">
    <property type="entry name" value="SAM-dependent_MTases_sf"/>
</dbReference>
<dbReference type="Pfam" id="PF08100">
    <property type="entry name" value="Dimerisation"/>
    <property type="match status" value="1"/>
</dbReference>
<feature type="domain" description="O-methyltransferase C-terminal" evidence="5">
    <location>
        <begin position="142"/>
        <end position="319"/>
    </location>
</feature>
<evidence type="ECO:0000259" key="6">
    <source>
        <dbReference type="Pfam" id="PF08100"/>
    </source>
</evidence>
<keyword evidence="1 7" id="KW-0489">Methyltransferase</keyword>
<accession>A0A4Y8PJE6</accession>
<keyword evidence="2 7" id="KW-0808">Transferase</keyword>
<dbReference type="InterPro" id="IPR016461">
    <property type="entry name" value="COMT-like"/>
</dbReference>
<dbReference type="InterPro" id="IPR036388">
    <property type="entry name" value="WH-like_DNA-bd_sf"/>
</dbReference>
<evidence type="ECO:0000313" key="7">
    <source>
        <dbReference type="EMBL" id="TFE71802.1"/>
    </source>
</evidence>
<dbReference type="PROSITE" id="PS51683">
    <property type="entry name" value="SAM_OMT_II"/>
    <property type="match status" value="1"/>
</dbReference>
<dbReference type="Gene3D" id="1.10.10.10">
    <property type="entry name" value="Winged helix-like DNA-binding domain superfamily/Winged helix DNA-binding domain"/>
    <property type="match status" value="1"/>
</dbReference>
<evidence type="ECO:0000256" key="1">
    <source>
        <dbReference type="ARBA" id="ARBA00022603"/>
    </source>
</evidence>
<dbReference type="Pfam" id="PF00891">
    <property type="entry name" value="Methyltransf_2"/>
    <property type="match status" value="1"/>
</dbReference>
<protein>
    <submittedName>
        <fullName evidence="7">SAM-dependent methyltransferase</fullName>
    </submittedName>
</protein>
<dbReference type="OrthoDB" id="9810615at2"/>
<keyword evidence="3" id="KW-0949">S-adenosyl-L-methionine</keyword>
<evidence type="ECO:0000256" key="3">
    <source>
        <dbReference type="ARBA" id="ARBA00022691"/>
    </source>
</evidence>
<evidence type="ECO:0000259" key="5">
    <source>
        <dbReference type="Pfam" id="PF00891"/>
    </source>
</evidence>
<dbReference type="GO" id="GO:0032259">
    <property type="term" value="P:methylation"/>
    <property type="evidence" value="ECO:0007669"/>
    <property type="project" value="UniProtKB-KW"/>
</dbReference>
<dbReference type="InterPro" id="IPR036390">
    <property type="entry name" value="WH_DNA-bd_sf"/>
</dbReference>
<evidence type="ECO:0000313" key="8">
    <source>
        <dbReference type="Proteomes" id="UP000297713"/>
    </source>
</evidence>